<proteinExistence type="predicted"/>
<dbReference type="Proteomes" id="UP001595690">
    <property type="component" value="Unassembled WGS sequence"/>
</dbReference>
<reference evidence="2" key="1">
    <citation type="journal article" date="2019" name="Int. J. Syst. Evol. Microbiol.">
        <title>The Global Catalogue of Microorganisms (GCM) 10K type strain sequencing project: providing services to taxonomists for standard genome sequencing and annotation.</title>
        <authorList>
            <consortium name="The Broad Institute Genomics Platform"/>
            <consortium name="The Broad Institute Genome Sequencing Center for Infectious Disease"/>
            <person name="Wu L."/>
            <person name="Ma J."/>
        </authorList>
    </citation>
    <scope>NUCLEOTIDE SEQUENCE [LARGE SCALE GENOMIC DNA]</scope>
    <source>
        <strain evidence="2">CGMCC 4.7405</strain>
    </source>
</reference>
<sequence length="75" mass="7115">MTSVPWASVTVAGRSGTTASLIGTTSGSATVAVLGPDFCLGSSGASCSSGVRVLSGAFVTAGPVHPAASRTVSTT</sequence>
<dbReference type="RefSeq" id="WP_382376992.1">
    <property type="nucleotide sequence ID" value="NZ_JBHRZI010000024.1"/>
</dbReference>
<feature type="non-terminal residue" evidence="1">
    <location>
        <position position="75"/>
    </location>
</feature>
<evidence type="ECO:0000313" key="1">
    <source>
        <dbReference type="EMBL" id="MFC3895439.1"/>
    </source>
</evidence>
<dbReference type="EMBL" id="JBHRZI010000024">
    <property type="protein sequence ID" value="MFC3895439.1"/>
    <property type="molecule type" value="Genomic_DNA"/>
</dbReference>
<keyword evidence="2" id="KW-1185">Reference proteome</keyword>
<comment type="caution">
    <text evidence="1">The sequence shown here is derived from an EMBL/GenBank/DDBJ whole genome shotgun (WGS) entry which is preliminary data.</text>
</comment>
<evidence type="ECO:0000313" key="2">
    <source>
        <dbReference type="Proteomes" id="UP001595690"/>
    </source>
</evidence>
<organism evidence="1 2">
    <name type="scientific">Lentzea rhizosphaerae</name>
    <dbReference type="NCBI Taxonomy" id="2041025"/>
    <lineage>
        <taxon>Bacteria</taxon>
        <taxon>Bacillati</taxon>
        <taxon>Actinomycetota</taxon>
        <taxon>Actinomycetes</taxon>
        <taxon>Pseudonocardiales</taxon>
        <taxon>Pseudonocardiaceae</taxon>
        <taxon>Lentzea</taxon>
    </lineage>
</organism>
<protein>
    <submittedName>
        <fullName evidence="1">Uncharacterized protein</fullName>
    </submittedName>
</protein>
<name>A0ABV8C0J4_9PSEU</name>
<accession>A0ABV8C0J4</accession>
<gene>
    <name evidence="1" type="ORF">ACFOWZ_28500</name>
</gene>